<dbReference type="AlphaFoldDB" id="A0AAD8HMT2"/>
<dbReference type="Gene3D" id="3.40.50.1820">
    <property type="entry name" value="alpha/beta hydrolase"/>
    <property type="match status" value="1"/>
</dbReference>
<dbReference type="Proteomes" id="UP001237642">
    <property type="component" value="Unassembled WGS sequence"/>
</dbReference>
<dbReference type="InterPro" id="IPR052370">
    <property type="entry name" value="Meta-cleavage_hydrolase"/>
</dbReference>
<dbReference type="PANTHER" id="PTHR43139:SF22">
    <property type="entry name" value="AB HYDROLASE-1 DOMAIN-CONTAINING PROTEIN"/>
    <property type="match status" value="1"/>
</dbReference>
<feature type="transmembrane region" description="Helical" evidence="1">
    <location>
        <begin position="183"/>
        <end position="201"/>
    </location>
</feature>
<reference evidence="2" key="2">
    <citation type="submission" date="2023-05" db="EMBL/GenBank/DDBJ databases">
        <authorList>
            <person name="Schelkunov M.I."/>
        </authorList>
    </citation>
    <scope>NUCLEOTIDE SEQUENCE</scope>
    <source>
        <strain evidence="2">Hsosn_3</strain>
        <tissue evidence="2">Leaf</tissue>
    </source>
</reference>
<keyword evidence="3" id="KW-1185">Reference proteome</keyword>
<accession>A0AAD8HMT2</accession>
<keyword evidence="1" id="KW-0472">Membrane</keyword>
<evidence type="ECO:0000313" key="2">
    <source>
        <dbReference type="EMBL" id="KAK1369578.1"/>
    </source>
</evidence>
<sequence length="204" mass="23578">MAKLYPEMVQCIVASGTAIELTESISRVSLQNIGYSSWSEFLMSDSTKGLTTFFSIASQKPPYLPEFAAKDFLKSEFFGNRKERDELLKAWVINDNDVGPYNYSQKVYLLWGENDKIFKKQVAENIKRQLGEQANLEFIKDAGHLVHSDQASEYNQRLKNILASVNKLDFFLILMLSRFMSKMFTRCMVLFFTAVQFPILFMKK</sequence>
<comment type="caution">
    <text evidence="2">The sequence shown here is derived from an EMBL/GenBank/DDBJ whole genome shotgun (WGS) entry which is preliminary data.</text>
</comment>
<keyword evidence="1" id="KW-1133">Transmembrane helix</keyword>
<proteinExistence type="predicted"/>
<organism evidence="2 3">
    <name type="scientific">Heracleum sosnowskyi</name>
    <dbReference type="NCBI Taxonomy" id="360622"/>
    <lineage>
        <taxon>Eukaryota</taxon>
        <taxon>Viridiplantae</taxon>
        <taxon>Streptophyta</taxon>
        <taxon>Embryophyta</taxon>
        <taxon>Tracheophyta</taxon>
        <taxon>Spermatophyta</taxon>
        <taxon>Magnoliopsida</taxon>
        <taxon>eudicotyledons</taxon>
        <taxon>Gunneridae</taxon>
        <taxon>Pentapetalae</taxon>
        <taxon>asterids</taxon>
        <taxon>campanulids</taxon>
        <taxon>Apiales</taxon>
        <taxon>Apiaceae</taxon>
        <taxon>Apioideae</taxon>
        <taxon>apioid superclade</taxon>
        <taxon>Tordylieae</taxon>
        <taxon>Tordyliinae</taxon>
        <taxon>Heracleum</taxon>
    </lineage>
</organism>
<dbReference type="SUPFAM" id="SSF53474">
    <property type="entry name" value="alpha/beta-Hydrolases"/>
    <property type="match status" value="1"/>
</dbReference>
<evidence type="ECO:0000313" key="3">
    <source>
        <dbReference type="Proteomes" id="UP001237642"/>
    </source>
</evidence>
<dbReference type="EMBL" id="JAUIZM010000008">
    <property type="protein sequence ID" value="KAK1369578.1"/>
    <property type="molecule type" value="Genomic_DNA"/>
</dbReference>
<reference evidence="2" key="1">
    <citation type="submission" date="2023-02" db="EMBL/GenBank/DDBJ databases">
        <title>Genome of toxic invasive species Heracleum sosnowskyi carries increased number of genes despite the absence of recent whole-genome duplications.</title>
        <authorList>
            <person name="Schelkunov M."/>
            <person name="Shtratnikova V."/>
            <person name="Makarenko M."/>
            <person name="Klepikova A."/>
            <person name="Omelchenko D."/>
            <person name="Novikova G."/>
            <person name="Obukhova E."/>
            <person name="Bogdanov V."/>
            <person name="Penin A."/>
            <person name="Logacheva M."/>
        </authorList>
    </citation>
    <scope>NUCLEOTIDE SEQUENCE</scope>
    <source>
        <strain evidence="2">Hsosn_3</strain>
        <tissue evidence="2">Leaf</tissue>
    </source>
</reference>
<dbReference type="InterPro" id="IPR029058">
    <property type="entry name" value="AB_hydrolase_fold"/>
</dbReference>
<gene>
    <name evidence="2" type="ORF">POM88_035670</name>
</gene>
<name>A0AAD8HMT2_9APIA</name>
<dbReference type="PANTHER" id="PTHR43139">
    <property type="entry name" value="SI:DKEY-122A22.2"/>
    <property type="match status" value="1"/>
</dbReference>
<keyword evidence="1" id="KW-0812">Transmembrane</keyword>
<evidence type="ECO:0000256" key="1">
    <source>
        <dbReference type="SAM" id="Phobius"/>
    </source>
</evidence>
<protein>
    <submittedName>
        <fullName evidence="2">Uncharacterized protein</fullName>
    </submittedName>
</protein>